<feature type="transmembrane region" description="Helical" evidence="5">
    <location>
        <begin position="12"/>
        <end position="32"/>
    </location>
</feature>
<dbReference type="InterPro" id="IPR015915">
    <property type="entry name" value="Kelch-typ_b-propeller"/>
</dbReference>
<evidence type="ECO:0000256" key="4">
    <source>
        <dbReference type="SAM" id="MobiDB-lite"/>
    </source>
</evidence>
<evidence type="ECO:0000256" key="3">
    <source>
        <dbReference type="SAM" id="Coils"/>
    </source>
</evidence>
<reference evidence="6" key="1">
    <citation type="journal article" date="2020" name="Fungal Divers.">
        <title>Resolving the Mortierellaceae phylogeny through synthesis of multi-gene phylogenetics and phylogenomics.</title>
        <authorList>
            <person name="Vandepol N."/>
            <person name="Liber J."/>
            <person name="Desiro A."/>
            <person name="Na H."/>
            <person name="Kennedy M."/>
            <person name="Barry K."/>
            <person name="Grigoriev I.V."/>
            <person name="Miller A.N."/>
            <person name="O'Donnell K."/>
            <person name="Stajich J.E."/>
            <person name="Bonito G."/>
        </authorList>
    </citation>
    <scope>NUCLEOTIDE SEQUENCE</scope>
    <source>
        <strain evidence="6">NRRL 6426</strain>
    </source>
</reference>
<feature type="transmembrane region" description="Helical" evidence="5">
    <location>
        <begin position="390"/>
        <end position="413"/>
    </location>
</feature>
<comment type="caution">
    <text evidence="6">The sequence shown here is derived from an EMBL/GenBank/DDBJ whole genome shotgun (WGS) entry which is preliminary data.</text>
</comment>
<feature type="compositionally biased region" description="Basic and acidic residues" evidence="4">
    <location>
        <begin position="430"/>
        <end position="455"/>
    </location>
</feature>
<keyword evidence="5" id="KW-0812">Transmembrane</keyword>
<evidence type="ECO:0000256" key="5">
    <source>
        <dbReference type="SAM" id="Phobius"/>
    </source>
</evidence>
<keyword evidence="7" id="KW-1185">Reference proteome</keyword>
<proteinExistence type="predicted"/>
<evidence type="ECO:0000256" key="2">
    <source>
        <dbReference type="ARBA" id="ARBA00022737"/>
    </source>
</evidence>
<evidence type="ECO:0000313" key="6">
    <source>
        <dbReference type="EMBL" id="KAF9147864.1"/>
    </source>
</evidence>
<dbReference type="EMBL" id="JAAAUQ010000743">
    <property type="protein sequence ID" value="KAF9147864.1"/>
    <property type="molecule type" value="Genomic_DNA"/>
</dbReference>
<organism evidence="6 7">
    <name type="scientific">Linnemannia schmuckeri</name>
    <dbReference type="NCBI Taxonomy" id="64567"/>
    <lineage>
        <taxon>Eukaryota</taxon>
        <taxon>Fungi</taxon>
        <taxon>Fungi incertae sedis</taxon>
        <taxon>Mucoromycota</taxon>
        <taxon>Mortierellomycotina</taxon>
        <taxon>Mortierellomycetes</taxon>
        <taxon>Mortierellales</taxon>
        <taxon>Mortierellaceae</taxon>
        <taxon>Linnemannia</taxon>
    </lineage>
</organism>
<feature type="region of interest" description="Disordered" evidence="4">
    <location>
        <begin position="430"/>
        <end position="462"/>
    </location>
</feature>
<keyword evidence="5" id="KW-1133">Transmembrane helix</keyword>
<dbReference type="AlphaFoldDB" id="A0A9P5RUH3"/>
<sequence>MQHRDALIHHSAMLYAIVALFTFLGLVTAGPFPVHSMAYTTVDEKTLYIQGGDPGPAGGIFSNQFYALNLTQTNWNISSPPWIILGTGAGSGSAPTSANHFMTVVDDGQSLMVWCSSERNKAAINSSRITKYKISSLTWLEQQDSGGTSAAFPGFAKSGATDPETNLVYIPAVYEKDTGMTVYNITETAMSNKITLTSTVASMPPPLEIGRVLSGHSTVWSDYRKSLLVYGGRYEVPPTSLDLPTQQSAILSDRFVEYNVAQRGWINVPTKGTSPGKLARHCMVPAEGGRKMIVFGGSTGLDTSIVPRGDIYILDVPSLTWSQGTPTNTSDFRAAMACSIAGDNFIAWGGVNATDTLSSMIIYNLSSKRWTESYSPGASSSGTSSDISHMGGIIGGIVGAVVVVGVIIGYVIYKRRKRLSLQDQVVRKDYEPQEQDSRKHGYDFDTIKRDPHEPVDPLNLKGIPRNPVSIPLDMELQFPPVHQARNPEYAPIVHFQGFQRTDPQYSDTPLQEPWRNPQGMAIPEHIIEDEKLRQQWIFQQQQAALLQQQQQLYLSELDRLRREYERLQMSTPTTPNTPRSRP</sequence>
<keyword evidence="5" id="KW-0472">Membrane</keyword>
<keyword evidence="2" id="KW-0677">Repeat</keyword>
<name>A0A9P5RUH3_9FUNG</name>
<gene>
    <name evidence="6" type="primary">MEGF8_3</name>
    <name evidence="6" type="ORF">BG015_010425</name>
</gene>
<keyword evidence="3" id="KW-0175">Coiled coil</keyword>
<dbReference type="PANTHER" id="PTHR46093:SF18">
    <property type="entry name" value="FIBRONECTIN TYPE-III DOMAIN-CONTAINING PROTEIN"/>
    <property type="match status" value="1"/>
</dbReference>
<accession>A0A9P5RUH3</accession>
<dbReference type="InterPro" id="IPR011043">
    <property type="entry name" value="Gal_Oxase/kelch_b-propeller"/>
</dbReference>
<dbReference type="Gene3D" id="2.120.10.80">
    <property type="entry name" value="Kelch-type beta propeller"/>
    <property type="match status" value="1"/>
</dbReference>
<dbReference type="SUPFAM" id="SSF50965">
    <property type="entry name" value="Galactose oxidase, central domain"/>
    <property type="match status" value="2"/>
</dbReference>
<dbReference type="OrthoDB" id="432528at2759"/>
<feature type="coiled-coil region" evidence="3">
    <location>
        <begin position="543"/>
        <end position="570"/>
    </location>
</feature>
<protein>
    <submittedName>
        <fullName evidence="6">Multiple epidermal growth factor-like domains protein 8</fullName>
    </submittedName>
</protein>
<dbReference type="Proteomes" id="UP000748756">
    <property type="component" value="Unassembled WGS sequence"/>
</dbReference>
<keyword evidence="1" id="KW-0880">Kelch repeat</keyword>
<dbReference type="PANTHER" id="PTHR46093">
    <property type="entry name" value="ACYL-COA-BINDING DOMAIN-CONTAINING PROTEIN 5"/>
    <property type="match status" value="1"/>
</dbReference>
<evidence type="ECO:0000313" key="7">
    <source>
        <dbReference type="Proteomes" id="UP000748756"/>
    </source>
</evidence>
<evidence type="ECO:0000256" key="1">
    <source>
        <dbReference type="ARBA" id="ARBA00022441"/>
    </source>
</evidence>
<dbReference type="Pfam" id="PF24681">
    <property type="entry name" value="Kelch_KLHDC2_KLHL20_DRC7"/>
    <property type="match status" value="1"/>
</dbReference>